<organism evidence="1">
    <name type="scientific">Neisseria meningitidis alpha275</name>
    <dbReference type="NCBI Taxonomy" id="295996"/>
    <lineage>
        <taxon>Bacteria</taxon>
        <taxon>Pseudomonadati</taxon>
        <taxon>Pseudomonadota</taxon>
        <taxon>Betaproteobacteria</taxon>
        <taxon>Neisseriales</taxon>
        <taxon>Neisseriaceae</taxon>
        <taxon>Neisseria</taxon>
    </lineage>
</organism>
<gene>
    <name evidence="1" type="ORF">NMW_2218</name>
</gene>
<protein>
    <submittedName>
        <fullName evidence="1">Uncharacterized protein</fullName>
    </submittedName>
</protein>
<name>C6SMN8_NEIME</name>
<reference evidence="1" key="1">
    <citation type="journal article" date="2008" name="Proc. Natl. Acad. Sci. U.S.A.">
        <title>Whole-genome comparison of disease and carriage strains provides insights into virulence evolution in Neisseria meningitidis.</title>
        <authorList>
            <person name="Schoen C."/>
            <person name="Blom J."/>
            <person name="Claus H."/>
            <person name="Schramm-Glueck A."/>
            <person name="Brandt P."/>
            <person name="Mueller T."/>
            <person name="Goesmann A."/>
            <person name="Joseph B."/>
            <person name="Konietzny S."/>
            <person name="Kurzai O."/>
            <person name="Schmitt C."/>
            <person name="Friedrich T."/>
            <person name="Linke B."/>
            <person name="Vogel U."/>
            <person name="Frosch M."/>
        </authorList>
    </citation>
    <scope>NUCLEOTIDE SEQUENCE</scope>
    <source>
        <strain evidence="1">Alpha275</strain>
    </source>
</reference>
<sequence length="50" mass="5571">MSLFGGNRLGVEFLFQKPEESFKKIDVESVCLFDDSRISSSTTLTNAIGR</sequence>
<evidence type="ECO:0000313" key="1">
    <source>
        <dbReference type="EMBL" id="CBA09774.1"/>
    </source>
</evidence>
<proteinExistence type="predicted"/>
<accession>C6SMN8</accession>
<dbReference type="AlphaFoldDB" id="C6SMN8"/>
<dbReference type="EMBL" id="AM889138">
    <property type="protein sequence ID" value="CBA09774.1"/>
    <property type="molecule type" value="Genomic_DNA"/>
</dbReference>